<dbReference type="GO" id="GO:0019901">
    <property type="term" value="F:protein kinase binding"/>
    <property type="evidence" value="ECO:0007669"/>
    <property type="project" value="TreeGrafter"/>
</dbReference>
<evidence type="ECO:0000256" key="3">
    <source>
        <dbReference type="SAM" id="MobiDB-lite"/>
    </source>
</evidence>
<keyword evidence="2" id="KW-0472">Membrane</keyword>
<evidence type="ECO:0000256" key="1">
    <source>
        <dbReference type="ARBA" id="ARBA00004370"/>
    </source>
</evidence>
<dbReference type="EMBL" id="OB661331">
    <property type="protein sequence ID" value="CAD7227973.1"/>
    <property type="molecule type" value="Genomic_DNA"/>
</dbReference>
<dbReference type="InterPro" id="IPR050614">
    <property type="entry name" value="Synaptic_Scaffolding_LAP-MAGUK"/>
</dbReference>
<feature type="compositionally biased region" description="Basic and acidic residues" evidence="3">
    <location>
        <begin position="17"/>
        <end position="26"/>
    </location>
</feature>
<proteinExistence type="predicted"/>
<dbReference type="AlphaFoldDB" id="A0A7R8WAG7"/>
<evidence type="ECO:0000256" key="2">
    <source>
        <dbReference type="ARBA" id="ARBA00023136"/>
    </source>
</evidence>
<sequence>MPEAVVVLRMRCTALKKEADHQDATDGRGGSALLQRSSEIQAHALVTQAPPPKESPPPPEPSPQLPQGPPYRREVLLVRGAGGLGLSIAGGVGSTPFKGTDEGIFISRITEGGPADLAGIRTKRNI</sequence>
<dbReference type="Pfam" id="PF00595">
    <property type="entry name" value="PDZ"/>
    <property type="match status" value="1"/>
</dbReference>
<comment type="subcellular location">
    <subcellularLocation>
        <location evidence="1">Membrane</location>
    </subcellularLocation>
</comment>
<organism evidence="4">
    <name type="scientific">Cyprideis torosa</name>
    <dbReference type="NCBI Taxonomy" id="163714"/>
    <lineage>
        <taxon>Eukaryota</taxon>
        <taxon>Metazoa</taxon>
        <taxon>Ecdysozoa</taxon>
        <taxon>Arthropoda</taxon>
        <taxon>Crustacea</taxon>
        <taxon>Oligostraca</taxon>
        <taxon>Ostracoda</taxon>
        <taxon>Podocopa</taxon>
        <taxon>Podocopida</taxon>
        <taxon>Cytherocopina</taxon>
        <taxon>Cytheroidea</taxon>
        <taxon>Cytherideidae</taxon>
        <taxon>Cyprideis</taxon>
    </lineage>
</organism>
<reference evidence="4" key="1">
    <citation type="submission" date="2020-11" db="EMBL/GenBank/DDBJ databases">
        <authorList>
            <person name="Tran Van P."/>
        </authorList>
    </citation>
    <scope>NUCLEOTIDE SEQUENCE</scope>
</reference>
<dbReference type="GO" id="GO:0016323">
    <property type="term" value="C:basolateral plasma membrane"/>
    <property type="evidence" value="ECO:0007669"/>
    <property type="project" value="TreeGrafter"/>
</dbReference>
<dbReference type="OrthoDB" id="10033291at2759"/>
<dbReference type="GO" id="GO:0098609">
    <property type="term" value="P:cell-cell adhesion"/>
    <property type="evidence" value="ECO:0007669"/>
    <property type="project" value="TreeGrafter"/>
</dbReference>
<name>A0A7R8WAG7_9CRUS</name>
<dbReference type="PANTHER" id="PTHR23119">
    <property type="entry name" value="DISCS LARGE"/>
    <property type="match status" value="1"/>
</dbReference>
<dbReference type="GO" id="GO:0045197">
    <property type="term" value="P:establishment or maintenance of epithelial cell apical/basal polarity"/>
    <property type="evidence" value="ECO:0007669"/>
    <property type="project" value="TreeGrafter"/>
</dbReference>
<feature type="compositionally biased region" description="Pro residues" evidence="3">
    <location>
        <begin position="49"/>
        <end position="69"/>
    </location>
</feature>
<dbReference type="InterPro" id="IPR036034">
    <property type="entry name" value="PDZ_sf"/>
</dbReference>
<dbReference type="GO" id="GO:0030054">
    <property type="term" value="C:cell junction"/>
    <property type="evidence" value="ECO:0007669"/>
    <property type="project" value="TreeGrafter"/>
</dbReference>
<accession>A0A7R8WAG7</accession>
<dbReference type="Gene3D" id="2.30.42.10">
    <property type="match status" value="1"/>
</dbReference>
<dbReference type="GO" id="GO:0097120">
    <property type="term" value="P:receptor localization to synapse"/>
    <property type="evidence" value="ECO:0007669"/>
    <property type="project" value="TreeGrafter"/>
</dbReference>
<protein>
    <submittedName>
        <fullName evidence="4">Uncharacterized protein</fullName>
    </submittedName>
</protein>
<evidence type="ECO:0000313" key="4">
    <source>
        <dbReference type="EMBL" id="CAD7227973.1"/>
    </source>
</evidence>
<dbReference type="PROSITE" id="PS50106">
    <property type="entry name" value="PDZ"/>
    <property type="match status" value="1"/>
</dbReference>
<dbReference type="SUPFAM" id="SSF50156">
    <property type="entry name" value="PDZ domain-like"/>
    <property type="match status" value="1"/>
</dbReference>
<dbReference type="InterPro" id="IPR001478">
    <property type="entry name" value="PDZ"/>
</dbReference>
<dbReference type="PANTHER" id="PTHR23119:SF51">
    <property type="entry name" value="DISKS LARGE 1 TUMOR SUPPRESSOR PROTEIN"/>
    <property type="match status" value="1"/>
</dbReference>
<gene>
    <name evidence="4" type="ORF">CTOB1V02_LOCUS5866</name>
</gene>
<feature type="region of interest" description="Disordered" evidence="3">
    <location>
        <begin position="17"/>
        <end position="73"/>
    </location>
</feature>
<dbReference type="GO" id="GO:0043113">
    <property type="term" value="P:receptor clustering"/>
    <property type="evidence" value="ECO:0007669"/>
    <property type="project" value="TreeGrafter"/>
</dbReference>